<feature type="transmembrane region" description="Helical" evidence="1">
    <location>
        <begin position="130"/>
        <end position="155"/>
    </location>
</feature>
<name>A0A8D9BFF0_9HEMI</name>
<dbReference type="AlphaFoldDB" id="A0A8D9BFF0"/>
<feature type="transmembrane region" description="Helical" evidence="1">
    <location>
        <begin position="42"/>
        <end position="63"/>
    </location>
</feature>
<reference evidence="2" key="1">
    <citation type="submission" date="2021-05" db="EMBL/GenBank/DDBJ databases">
        <authorList>
            <person name="Alioto T."/>
            <person name="Alioto T."/>
            <person name="Gomez Garrido J."/>
        </authorList>
    </citation>
    <scope>NUCLEOTIDE SEQUENCE</scope>
</reference>
<proteinExistence type="predicted"/>
<organism evidence="2">
    <name type="scientific">Cacopsylla melanoneura</name>
    <dbReference type="NCBI Taxonomy" id="428564"/>
    <lineage>
        <taxon>Eukaryota</taxon>
        <taxon>Metazoa</taxon>
        <taxon>Ecdysozoa</taxon>
        <taxon>Arthropoda</taxon>
        <taxon>Hexapoda</taxon>
        <taxon>Insecta</taxon>
        <taxon>Pterygota</taxon>
        <taxon>Neoptera</taxon>
        <taxon>Paraneoptera</taxon>
        <taxon>Hemiptera</taxon>
        <taxon>Sternorrhyncha</taxon>
        <taxon>Psylloidea</taxon>
        <taxon>Psyllidae</taxon>
        <taxon>Psyllinae</taxon>
        <taxon>Cacopsylla</taxon>
    </lineage>
</organism>
<dbReference type="EMBL" id="HBUF01625435">
    <property type="protein sequence ID" value="CAG6781975.1"/>
    <property type="molecule type" value="Transcribed_RNA"/>
</dbReference>
<keyword evidence="1" id="KW-0812">Transmembrane</keyword>
<accession>A0A8D9BFF0</accession>
<feature type="transmembrane region" description="Helical" evidence="1">
    <location>
        <begin position="75"/>
        <end position="92"/>
    </location>
</feature>
<evidence type="ECO:0000256" key="1">
    <source>
        <dbReference type="SAM" id="Phobius"/>
    </source>
</evidence>
<sequence>MTCHHRYKLHQSRTLIPFAALTVVLRPRPSLNLDTTSFPLLLFVLIFTFFPPYFCFLCSFFIFHFSYLNCAKWKVFPNFHTLVPISSIFAYLNNGFDFYSFFHFSHYPFLFLQLFQVFPPLVLCTLTTYLFTYFTAITTYTILFLSAYPFIFLIYG</sequence>
<evidence type="ECO:0000313" key="2">
    <source>
        <dbReference type="EMBL" id="CAG6781975.1"/>
    </source>
</evidence>
<keyword evidence="1" id="KW-1133">Transmembrane helix</keyword>
<protein>
    <submittedName>
        <fullName evidence="2">Uncharacterized protein</fullName>
    </submittedName>
</protein>
<keyword evidence="1" id="KW-0472">Membrane</keyword>